<evidence type="ECO:0000256" key="1">
    <source>
        <dbReference type="SAM" id="SignalP"/>
    </source>
</evidence>
<proteinExistence type="predicted"/>
<accession>A0AAD8CKF6</accession>
<keyword evidence="3" id="KW-1185">Reference proteome</keyword>
<dbReference type="EMBL" id="JAGXEW010000047">
    <property type="protein sequence ID" value="KAK1152321.1"/>
    <property type="molecule type" value="Genomic_DNA"/>
</dbReference>
<protein>
    <recommendedName>
        <fullName evidence="4">Lipoprotein</fullName>
    </recommendedName>
</protein>
<reference evidence="2" key="1">
    <citation type="submission" date="2022-02" db="EMBL/GenBank/DDBJ databases">
        <title>Atlantic sturgeon de novo genome assembly.</title>
        <authorList>
            <person name="Stock M."/>
            <person name="Klopp C."/>
            <person name="Guiguen Y."/>
            <person name="Cabau C."/>
            <person name="Parinello H."/>
            <person name="Santidrian Yebra-Pimentel E."/>
            <person name="Kuhl H."/>
            <person name="Dirks R.P."/>
            <person name="Guessner J."/>
            <person name="Wuertz S."/>
            <person name="Du K."/>
            <person name="Schartl M."/>
        </authorList>
    </citation>
    <scope>NUCLEOTIDE SEQUENCE</scope>
    <source>
        <strain evidence="2">STURGEONOMICS-FGT-2020</strain>
        <tissue evidence="2">Whole blood</tissue>
    </source>
</reference>
<evidence type="ECO:0000313" key="2">
    <source>
        <dbReference type="EMBL" id="KAK1152321.1"/>
    </source>
</evidence>
<evidence type="ECO:0008006" key="4">
    <source>
        <dbReference type="Google" id="ProtNLM"/>
    </source>
</evidence>
<comment type="caution">
    <text evidence="2">The sequence shown here is derived from an EMBL/GenBank/DDBJ whole genome shotgun (WGS) entry which is preliminary data.</text>
</comment>
<dbReference type="AlphaFoldDB" id="A0AAD8CKF6"/>
<keyword evidence="1" id="KW-0732">Signal</keyword>
<gene>
    <name evidence="2" type="ORF">AOXY_G31565</name>
</gene>
<dbReference type="Proteomes" id="UP001230051">
    <property type="component" value="Unassembled WGS sequence"/>
</dbReference>
<feature type="signal peptide" evidence="1">
    <location>
        <begin position="1"/>
        <end position="20"/>
    </location>
</feature>
<sequence>MKWSVFLLPLLGALLLGCLSTEEELSGAPWSLKQDPAVREAIQEEAGNNQDELRGLLTEEALLPDSADNEKRAKYIKKSDKNPAPKQIKKVITKPKKPKQIKKVITKPKKPKHILSTKIKDIIVKTFKEAKTNIKMQIGNLKKWGTFGKDNNFETYTVTDKAQKLESILKALTYIRHVKTDDIMLTLPLPRNTCKVKLSRGFPTTKNQVYVQTFDTDQNTKSYTKYYDLVAPLKGKMSDSKVAGILLKMLESDLNTDSWNGFSAQQRRSAVEFLLITQVAEAMVPDDLMINAILNNEDLEKFTPKSGRVPGMDMLSRYFLELIRNEERSNGELLTFKNVFGNKDNSLYIMAGTGGTNLGRNFMEELIQANKGHKGPRGMPEKAK</sequence>
<feature type="chain" id="PRO_5042245952" description="Lipoprotein" evidence="1">
    <location>
        <begin position="21"/>
        <end position="384"/>
    </location>
</feature>
<evidence type="ECO:0000313" key="3">
    <source>
        <dbReference type="Proteomes" id="UP001230051"/>
    </source>
</evidence>
<organism evidence="2 3">
    <name type="scientific">Acipenser oxyrinchus oxyrinchus</name>
    <dbReference type="NCBI Taxonomy" id="40147"/>
    <lineage>
        <taxon>Eukaryota</taxon>
        <taxon>Metazoa</taxon>
        <taxon>Chordata</taxon>
        <taxon>Craniata</taxon>
        <taxon>Vertebrata</taxon>
        <taxon>Euteleostomi</taxon>
        <taxon>Actinopterygii</taxon>
        <taxon>Chondrostei</taxon>
        <taxon>Acipenseriformes</taxon>
        <taxon>Acipenseridae</taxon>
        <taxon>Acipenser</taxon>
    </lineage>
</organism>
<name>A0AAD8CKF6_ACIOX</name>
<dbReference type="PROSITE" id="PS51257">
    <property type="entry name" value="PROKAR_LIPOPROTEIN"/>
    <property type="match status" value="1"/>
</dbReference>